<reference evidence="1 2" key="1">
    <citation type="journal article" date="2019" name="Int. J. Syst. Evol. Microbiol.">
        <title>Lactobacillus salitolerans sp. nov., a novel lactic acid bacterium isolated from spent mushroom substrates.</title>
        <authorList>
            <person name="Tohno M."/>
            <person name="Tanizawa Y."/>
            <person name="Kojima Y."/>
            <person name="Sakamoto M."/>
            <person name="Nakamura Y."/>
            <person name="Ohkuma M."/>
            <person name="Kobayashi H."/>
        </authorList>
    </citation>
    <scope>NUCLEOTIDE SEQUENCE [LARGE SCALE GENOMIC DNA]</scope>
    <source>
        <strain evidence="1 2">YK43</strain>
    </source>
</reference>
<evidence type="ECO:0000313" key="1">
    <source>
        <dbReference type="EMBL" id="GBG95585.1"/>
    </source>
</evidence>
<name>A0A401IVQ0_9LACO</name>
<dbReference type="EMBL" id="BFFP01000041">
    <property type="protein sequence ID" value="GBG95585.1"/>
    <property type="molecule type" value="Genomic_DNA"/>
</dbReference>
<dbReference type="AlphaFoldDB" id="A0A401IVQ0"/>
<accession>A0A401IVQ0</accession>
<organism evidence="1 2">
    <name type="scientific">Ligilactobacillus salitolerans</name>
    <dbReference type="NCBI Taxonomy" id="1808352"/>
    <lineage>
        <taxon>Bacteria</taxon>
        <taxon>Bacillati</taxon>
        <taxon>Bacillota</taxon>
        <taxon>Bacilli</taxon>
        <taxon>Lactobacillales</taxon>
        <taxon>Lactobacillaceae</taxon>
        <taxon>Ligilactobacillus</taxon>
    </lineage>
</organism>
<dbReference type="Proteomes" id="UP000286848">
    <property type="component" value="Unassembled WGS sequence"/>
</dbReference>
<evidence type="ECO:0000313" key="2">
    <source>
        <dbReference type="Proteomes" id="UP000286848"/>
    </source>
</evidence>
<proteinExistence type="predicted"/>
<sequence length="65" mass="7626">MLSQIQTQPLVLNWTGFFKRPTAINSRTILLSKLIDIQHSNLIKAMFPRTRQWDGAETWQQKNTI</sequence>
<protein>
    <submittedName>
        <fullName evidence="1">Uncharacterized protein</fullName>
    </submittedName>
</protein>
<comment type="caution">
    <text evidence="1">The sequence shown here is derived from an EMBL/GenBank/DDBJ whole genome shotgun (WGS) entry which is preliminary data.</text>
</comment>
<gene>
    <name evidence="1" type="ORF">LFYK43_20440</name>
</gene>
<keyword evidence="2" id="KW-1185">Reference proteome</keyword>